<dbReference type="InterPro" id="IPR015421">
    <property type="entry name" value="PyrdxlP-dep_Trfase_major"/>
</dbReference>
<dbReference type="OrthoDB" id="7592443at2"/>
<comment type="caution">
    <text evidence="3">The sequence shown here is derived from an EMBL/GenBank/DDBJ whole genome shotgun (WGS) entry which is preliminary data.</text>
</comment>
<evidence type="ECO:0000313" key="3">
    <source>
        <dbReference type="EMBL" id="TDU25133.1"/>
    </source>
</evidence>
<dbReference type="InterPro" id="IPR000192">
    <property type="entry name" value="Aminotrans_V_dom"/>
</dbReference>
<dbReference type="Gene3D" id="3.40.640.10">
    <property type="entry name" value="Type I PLP-dependent aspartate aminotransferase-like (Major domain)"/>
    <property type="match status" value="1"/>
</dbReference>
<dbReference type="InterPro" id="IPR015422">
    <property type="entry name" value="PyrdxlP-dep_Trfase_small"/>
</dbReference>
<organism evidence="3 4">
    <name type="scientific">Chromohalobacter marismortui</name>
    <dbReference type="NCBI Taxonomy" id="42055"/>
    <lineage>
        <taxon>Bacteria</taxon>
        <taxon>Pseudomonadati</taxon>
        <taxon>Pseudomonadota</taxon>
        <taxon>Gammaproteobacteria</taxon>
        <taxon>Oceanospirillales</taxon>
        <taxon>Halomonadaceae</taxon>
        <taxon>Chromohalobacter</taxon>
    </lineage>
</organism>
<gene>
    <name evidence="3" type="ORF">C8E00_101525</name>
</gene>
<feature type="domain" description="Aminotransferase class V" evidence="2">
    <location>
        <begin position="352"/>
        <end position="430"/>
    </location>
</feature>
<reference evidence="3 4" key="1">
    <citation type="submission" date="2019-03" db="EMBL/GenBank/DDBJ databases">
        <title>Genomic Encyclopedia of Type Strains, Phase IV (KMG-IV): sequencing the most valuable type-strain genomes for metagenomic binning, comparative biology and taxonomic classification.</title>
        <authorList>
            <person name="Goeker M."/>
        </authorList>
    </citation>
    <scope>NUCLEOTIDE SEQUENCE [LARGE SCALE GENOMIC DNA]</scope>
    <source>
        <strain evidence="3 4">DSM 6770</strain>
    </source>
</reference>
<dbReference type="SUPFAM" id="SSF53383">
    <property type="entry name" value="PLP-dependent transferases"/>
    <property type="match status" value="1"/>
</dbReference>
<feature type="domain" description="Aminotransferase class V" evidence="2">
    <location>
        <begin position="118"/>
        <end position="247"/>
    </location>
</feature>
<sequence>MPQSGASACRRYGIRPCDETGLFSPALQARIRAHFYYVDHCPLSGRRVYADNAGRALALKALIQRNAEVASLPDALDAGTPTAHALRSVMASGPEDAGVLWGVPFNDLGGTFMAPDTATGLRRILHNAAPSLSAGGNVVICPCGDATLRQTAIQWTRETHRTWQTPPLERPGGNIGVEAYARAVTPDTRVALLTHVSGVSGMHQDIEAMARAIRRIAPDCLIVVDGTHRAAHAALDVTTASVDAYLVALDRVFCRFYTGLVWVAPWLLDATASATSLNEAWGRQTPKAWLGPSEWMKYLDWLGGYFSGDVARRARVVAACDAIQAHERCLMTRLLEGPDAASADIAASPPLTGLRHLPGVEIIGAPHTAMVSFRLRGLSAEDVTARLLARGIHARHLGWEDAGDVLQALGWEGAVRLSWAHYNTGQEVDACLQALELLLDRPSKGKG</sequence>
<evidence type="ECO:0000259" key="2">
    <source>
        <dbReference type="Pfam" id="PF00266"/>
    </source>
</evidence>
<evidence type="ECO:0000313" key="4">
    <source>
        <dbReference type="Proteomes" id="UP000295380"/>
    </source>
</evidence>
<proteinExistence type="predicted"/>
<dbReference type="InterPro" id="IPR015424">
    <property type="entry name" value="PyrdxlP-dep_Trfase"/>
</dbReference>
<name>A0A4R7NVD9_9GAMM</name>
<dbReference type="PANTHER" id="PTHR43586">
    <property type="entry name" value="CYSTEINE DESULFURASE"/>
    <property type="match status" value="1"/>
</dbReference>
<accession>A0A4R7NVD9</accession>
<dbReference type="RefSeq" id="WP_133694149.1">
    <property type="nucleotide sequence ID" value="NZ_SOBR01000001.1"/>
</dbReference>
<keyword evidence="3" id="KW-0456">Lyase</keyword>
<dbReference type="Proteomes" id="UP000295380">
    <property type="component" value="Unassembled WGS sequence"/>
</dbReference>
<keyword evidence="4" id="KW-1185">Reference proteome</keyword>
<keyword evidence="1" id="KW-0663">Pyridoxal phosphate</keyword>
<evidence type="ECO:0000256" key="1">
    <source>
        <dbReference type="ARBA" id="ARBA00022898"/>
    </source>
</evidence>
<dbReference type="PANTHER" id="PTHR43586:SF21">
    <property type="entry name" value="PYRIDOXAL PHOSPHATE (PLP)-DEPENDENT ASPARTATE AMINOTRANSFERASE SUPERFAMILY"/>
    <property type="match status" value="1"/>
</dbReference>
<protein>
    <submittedName>
        <fullName evidence="3">Selenocysteine lyase/cysteine desulfurase</fullName>
    </submittedName>
</protein>
<dbReference type="EMBL" id="SOBR01000001">
    <property type="protein sequence ID" value="TDU25133.1"/>
    <property type="molecule type" value="Genomic_DNA"/>
</dbReference>
<dbReference type="Pfam" id="PF00266">
    <property type="entry name" value="Aminotran_5"/>
    <property type="match status" value="2"/>
</dbReference>
<dbReference type="AlphaFoldDB" id="A0A4R7NVD9"/>
<dbReference type="GO" id="GO:0016829">
    <property type="term" value="F:lyase activity"/>
    <property type="evidence" value="ECO:0007669"/>
    <property type="project" value="UniProtKB-KW"/>
</dbReference>
<dbReference type="Gene3D" id="3.90.1150.10">
    <property type="entry name" value="Aspartate Aminotransferase, domain 1"/>
    <property type="match status" value="1"/>
</dbReference>